<evidence type="ECO:0000313" key="3">
    <source>
        <dbReference type="Proteomes" id="UP000185860"/>
    </source>
</evidence>
<accession>A0A1U7IBU8</accession>
<feature type="region of interest" description="Disordered" evidence="1">
    <location>
        <begin position="57"/>
        <end position="93"/>
    </location>
</feature>
<feature type="compositionally biased region" description="Polar residues" evidence="1">
    <location>
        <begin position="75"/>
        <end position="93"/>
    </location>
</feature>
<dbReference type="EMBL" id="MRCE01000024">
    <property type="protein sequence ID" value="OKH34082.1"/>
    <property type="molecule type" value="Genomic_DNA"/>
</dbReference>
<name>A0A1U7IBU8_9CYAN</name>
<evidence type="ECO:0000313" key="2">
    <source>
        <dbReference type="EMBL" id="OKH34082.1"/>
    </source>
</evidence>
<evidence type="ECO:0000256" key="1">
    <source>
        <dbReference type="SAM" id="MobiDB-lite"/>
    </source>
</evidence>
<dbReference type="OrthoDB" id="466952at2"/>
<protein>
    <recommendedName>
        <fullName evidence="4">DUF3782 domain-containing protein</fullName>
    </recommendedName>
</protein>
<evidence type="ECO:0008006" key="4">
    <source>
        <dbReference type="Google" id="ProtNLM"/>
    </source>
</evidence>
<comment type="caution">
    <text evidence="2">The sequence shown here is derived from an EMBL/GenBank/DDBJ whole genome shotgun (WGS) entry which is preliminary data.</text>
</comment>
<dbReference type="RefSeq" id="WP_073595554.1">
    <property type="nucleotide sequence ID" value="NZ_MRCE01000024.1"/>
</dbReference>
<reference evidence="2 3" key="1">
    <citation type="submission" date="2016-11" db="EMBL/GenBank/DDBJ databases">
        <title>Draft Genome Sequences of Nine Cyanobacterial Strains from Diverse Habitats.</title>
        <authorList>
            <person name="Zhu T."/>
            <person name="Hou S."/>
            <person name="Lu X."/>
            <person name="Hess W.R."/>
        </authorList>
    </citation>
    <scope>NUCLEOTIDE SEQUENCE [LARGE SCALE GENOMIC DNA]</scope>
    <source>
        <strain evidence="2 3">IAM M-71</strain>
    </source>
</reference>
<dbReference type="STRING" id="454136.NIES2119_21515"/>
<organism evidence="2 3">
    <name type="scientific">[Phormidium ambiguum] IAM M-71</name>
    <dbReference type="NCBI Taxonomy" id="454136"/>
    <lineage>
        <taxon>Bacteria</taxon>
        <taxon>Bacillati</taxon>
        <taxon>Cyanobacteriota</taxon>
        <taxon>Cyanophyceae</taxon>
        <taxon>Oscillatoriophycideae</taxon>
        <taxon>Aerosakkonematales</taxon>
        <taxon>Aerosakkonemataceae</taxon>
        <taxon>Floridanema</taxon>
    </lineage>
</organism>
<dbReference type="Proteomes" id="UP000185860">
    <property type="component" value="Unassembled WGS sequence"/>
</dbReference>
<proteinExistence type="predicted"/>
<gene>
    <name evidence="2" type="ORF">NIES2119_21515</name>
</gene>
<sequence>MKEQLLERLKELNHEFAKGQGVLKELDEQSRNIRDTLLRISGAIQVLQEELTKENGFTSNQLTETENLDKKNESLEITNGKTKTSRLSEQLTS</sequence>
<dbReference type="AlphaFoldDB" id="A0A1U7IBU8"/>